<sequence>MSRLTLARLAAVLFAAVAAVVVVVSPAQAGPADGNPVEQAAAAESAEVYRMTNHYTNRCAAVHGPSNVNGGAVFQIDCNPAFADQYWRWEPYNGSYRLRNEHTNRCLAVQQHNAPAFQIDCGTYADQQWVRQAYYSGSYLLGYKILNVYSGKCLAVQGAVLANTQVFQAGCTTSYLDQVWELQI</sequence>
<dbReference type="InterPro" id="IPR035992">
    <property type="entry name" value="Ricin_B-like_lectins"/>
</dbReference>
<keyword evidence="1" id="KW-0732">Signal</keyword>
<dbReference type="CDD" id="cd00161">
    <property type="entry name" value="beta-trefoil_Ricin-like"/>
    <property type="match status" value="1"/>
</dbReference>
<evidence type="ECO:0000256" key="1">
    <source>
        <dbReference type="SAM" id="SignalP"/>
    </source>
</evidence>
<organism evidence="3 4">
    <name type="scientific">Saccharothrix texasensis</name>
    <dbReference type="NCBI Taxonomy" id="103734"/>
    <lineage>
        <taxon>Bacteria</taxon>
        <taxon>Bacillati</taxon>
        <taxon>Actinomycetota</taxon>
        <taxon>Actinomycetes</taxon>
        <taxon>Pseudonocardiales</taxon>
        <taxon>Pseudonocardiaceae</taxon>
        <taxon>Saccharothrix</taxon>
    </lineage>
</organism>
<comment type="caution">
    <text evidence="3">The sequence shown here is derived from an EMBL/GenBank/DDBJ whole genome shotgun (WGS) entry which is preliminary data.</text>
</comment>
<dbReference type="Pfam" id="PF14200">
    <property type="entry name" value="RicinB_lectin_2"/>
    <property type="match status" value="1"/>
</dbReference>
<gene>
    <name evidence="3" type="ORF">EDD40_6833</name>
</gene>
<dbReference type="SMART" id="SM00458">
    <property type="entry name" value="RICIN"/>
    <property type="match status" value="1"/>
</dbReference>
<evidence type="ECO:0000259" key="2">
    <source>
        <dbReference type="SMART" id="SM00458"/>
    </source>
</evidence>
<dbReference type="InterPro" id="IPR000772">
    <property type="entry name" value="Ricin_B_lectin"/>
</dbReference>
<reference evidence="3 4" key="1">
    <citation type="submission" date="2018-11" db="EMBL/GenBank/DDBJ databases">
        <title>Sequencing the genomes of 1000 actinobacteria strains.</title>
        <authorList>
            <person name="Klenk H.-P."/>
        </authorList>
    </citation>
    <scope>NUCLEOTIDE SEQUENCE [LARGE SCALE GENOMIC DNA]</scope>
    <source>
        <strain evidence="3 4">DSM 44231</strain>
    </source>
</reference>
<proteinExistence type="predicted"/>
<keyword evidence="3" id="KW-0430">Lectin</keyword>
<dbReference type="Gene3D" id="2.80.10.50">
    <property type="match status" value="1"/>
</dbReference>
<protein>
    <submittedName>
        <fullName evidence="3">Ricin-type beta-trefoil lectin protein</fullName>
    </submittedName>
</protein>
<keyword evidence="4" id="KW-1185">Reference proteome</keyword>
<accession>A0A3N1HFV0</accession>
<dbReference type="EMBL" id="RJKM01000001">
    <property type="protein sequence ID" value="ROP41404.1"/>
    <property type="molecule type" value="Genomic_DNA"/>
</dbReference>
<evidence type="ECO:0000313" key="3">
    <source>
        <dbReference type="EMBL" id="ROP41404.1"/>
    </source>
</evidence>
<dbReference type="RefSeq" id="WP_170185286.1">
    <property type="nucleotide sequence ID" value="NZ_RJKM01000001.1"/>
</dbReference>
<name>A0A3N1HFV0_9PSEU</name>
<feature type="chain" id="PRO_5017946475" evidence="1">
    <location>
        <begin position="30"/>
        <end position="184"/>
    </location>
</feature>
<dbReference type="SUPFAM" id="SSF50370">
    <property type="entry name" value="Ricin B-like lectins"/>
    <property type="match status" value="1"/>
</dbReference>
<dbReference type="PROSITE" id="PS50231">
    <property type="entry name" value="RICIN_B_LECTIN"/>
    <property type="match status" value="1"/>
</dbReference>
<dbReference type="GO" id="GO:0030246">
    <property type="term" value="F:carbohydrate binding"/>
    <property type="evidence" value="ECO:0007669"/>
    <property type="project" value="UniProtKB-KW"/>
</dbReference>
<evidence type="ECO:0000313" key="4">
    <source>
        <dbReference type="Proteomes" id="UP000268727"/>
    </source>
</evidence>
<feature type="domain" description="Ricin B lectin" evidence="2">
    <location>
        <begin position="47"/>
        <end position="183"/>
    </location>
</feature>
<dbReference type="AlphaFoldDB" id="A0A3N1HFV0"/>
<feature type="signal peptide" evidence="1">
    <location>
        <begin position="1"/>
        <end position="29"/>
    </location>
</feature>
<dbReference type="Proteomes" id="UP000268727">
    <property type="component" value="Unassembled WGS sequence"/>
</dbReference>